<dbReference type="EMBL" id="JANKBY010000186">
    <property type="protein sequence ID" value="MCR1823741.1"/>
    <property type="molecule type" value="Genomic_DNA"/>
</dbReference>
<keyword evidence="2" id="KW-0548">Nucleotidyltransferase</keyword>
<proteinExistence type="predicted"/>
<dbReference type="RefSeq" id="WP_052233176.1">
    <property type="nucleotide sequence ID" value="NZ_JANKBY010000186.1"/>
</dbReference>
<feature type="domain" description="MobA-like NTP transferase" evidence="1">
    <location>
        <begin position="7"/>
        <end position="164"/>
    </location>
</feature>
<evidence type="ECO:0000313" key="3">
    <source>
        <dbReference type="Proteomes" id="UP001140817"/>
    </source>
</evidence>
<keyword evidence="3" id="KW-1185">Reference proteome</keyword>
<sequence>MIKLISAIIMASGFSNRMGQNKLLMKYNDKFLIEHTLNIVSQCNFKKKILVTQYEEIKELGEKLNYNVVINNSPNKGQSESIKLGVKNSPKCDGYMFFVGDQPLLNKDDIEKLVKIFKDDRNYIVIPKYKDKCGNPVIYPTIYKEQILKLEGDKGGKSIIKSSDKIKYVDVSENTLFDIDNIDDFNNLFERKAENERRYSSN</sequence>
<gene>
    <name evidence="2" type="primary">mocA</name>
    <name evidence="2" type="ORF">NSA58_13180</name>
</gene>
<dbReference type="NCBIfam" id="TIGR03310">
    <property type="entry name" value="matur_MocA_YgfJ"/>
    <property type="match status" value="1"/>
</dbReference>
<evidence type="ECO:0000313" key="2">
    <source>
        <dbReference type="EMBL" id="MCR1823741.1"/>
    </source>
</evidence>
<dbReference type="SUPFAM" id="SSF53448">
    <property type="entry name" value="Nucleotide-diphospho-sugar transferases"/>
    <property type="match status" value="1"/>
</dbReference>
<protein>
    <submittedName>
        <fullName evidence="2">Molybdenum cofactor cytidylyltransferase</fullName>
        <ecNumber evidence="2">2.7.7.76</ecNumber>
    </submittedName>
</protein>
<dbReference type="Gene3D" id="3.90.550.10">
    <property type="entry name" value="Spore Coat Polysaccharide Biosynthesis Protein SpsA, Chain A"/>
    <property type="match status" value="1"/>
</dbReference>
<dbReference type="Pfam" id="PF12804">
    <property type="entry name" value="NTP_transf_3"/>
    <property type="match status" value="1"/>
</dbReference>
<comment type="caution">
    <text evidence="2">The sequence shown here is derived from an EMBL/GenBank/DDBJ whole genome shotgun (WGS) entry which is preliminary data.</text>
</comment>
<dbReference type="Proteomes" id="UP001140817">
    <property type="component" value="Unassembled WGS sequence"/>
</dbReference>
<dbReference type="GO" id="GO:0061602">
    <property type="term" value="F:molybdenum cofactor cytidylyltransferase activity"/>
    <property type="evidence" value="ECO:0007669"/>
    <property type="project" value="UniProtKB-EC"/>
</dbReference>
<dbReference type="InterPro" id="IPR025877">
    <property type="entry name" value="MobA-like_NTP_Trfase"/>
</dbReference>
<dbReference type="EC" id="2.7.7.76" evidence="2"/>
<dbReference type="InterPro" id="IPR029044">
    <property type="entry name" value="Nucleotide-diphossugar_trans"/>
</dbReference>
<dbReference type="PANTHER" id="PTHR43777">
    <property type="entry name" value="MOLYBDENUM COFACTOR CYTIDYLYLTRANSFERASE"/>
    <property type="match status" value="1"/>
</dbReference>
<accession>A0A9X2S4R1</accession>
<dbReference type="InterPro" id="IPR017696">
    <property type="entry name" value="Mo_hydrolase_YgfJ"/>
</dbReference>
<dbReference type="AlphaFoldDB" id="A0A9X2S4R1"/>
<keyword evidence="2" id="KW-0808">Transferase</keyword>
<name>A0A9X2S4R1_9FIRM</name>
<dbReference type="PANTHER" id="PTHR43777:SF1">
    <property type="entry name" value="MOLYBDENUM COFACTOR CYTIDYLYLTRANSFERASE"/>
    <property type="match status" value="1"/>
</dbReference>
<evidence type="ECO:0000259" key="1">
    <source>
        <dbReference type="Pfam" id="PF12804"/>
    </source>
</evidence>
<organism evidence="2 3">
    <name type="scientific">Terrisporobacter muris</name>
    <dbReference type="NCBI Taxonomy" id="2963284"/>
    <lineage>
        <taxon>Bacteria</taxon>
        <taxon>Bacillati</taxon>
        <taxon>Bacillota</taxon>
        <taxon>Clostridia</taxon>
        <taxon>Peptostreptococcales</taxon>
        <taxon>Peptostreptococcaceae</taxon>
        <taxon>Terrisporobacter</taxon>
    </lineage>
</organism>
<reference evidence="2" key="1">
    <citation type="submission" date="2022-07" db="EMBL/GenBank/DDBJ databases">
        <title>Enhanced cultured diversity of the mouse gut microbiota enables custom-made synthetic communities.</title>
        <authorList>
            <person name="Afrizal A."/>
        </authorList>
    </citation>
    <scope>NUCLEOTIDE SEQUENCE</scope>
    <source>
        <strain evidence="2">DSM 29186</strain>
    </source>
</reference>
<dbReference type="CDD" id="cd04182">
    <property type="entry name" value="GT_2_like_f"/>
    <property type="match status" value="1"/>
</dbReference>